<dbReference type="InterPro" id="IPR012951">
    <property type="entry name" value="BBE"/>
</dbReference>
<dbReference type="GO" id="GO:0071949">
    <property type="term" value="F:FAD binding"/>
    <property type="evidence" value="ECO:0007669"/>
    <property type="project" value="InterPro"/>
</dbReference>
<dbReference type="Gene3D" id="3.30.465.10">
    <property type="match status" value="2"/>
</dbReference>
<dbReference type="AlphaFoldDB" id="A0A0D2BPV3"/>
<keyword evidence="2" id="KW-0560">Oxidoreductase</keyword>
<feature type="chain" id="PRO_5002254666" description="FAD-binding PCMH-type domain-containing protein" evidence="3">
    <location>
        <begin position="22"/>
        <end position="589"/>
    </location>
</feature>
<gene>
    <name evidence="5" type="ORF">PV08_01557</name>
</gene>
<dbReference type="PROSITE" id="PS51387">
    <property type="entry name" value="FAD_PCMH"/>
    <property type="match status" value="1"/>
</dbReference>
<dbReference type="Pfam" id="PF01565">
    <property type="entry name" value="FAD_binding_4"/>
    <property type="match status" value="1"/>
</dbReference>
<dbReference type="InterPro" id="IPR050432">
    <property type="entry name" value="FAD-linked_Oxidoreductases_BP"/>
</dbReference>
<dbReference type="RefSeq" id="XP_016241194.1">
    <property type="nucleotide sequence ID" value="XM_016375918.1"/>
</dbReference>
<protein>
    <recommendedName>
        <fullName evidence="4">FAD-binding PCMH-type domain-containing protein</fullName>
    </recommendedName>
</protein>
<dbReference type="Pfam" id="PF08031">
    <property type="entry name" value="BBE"/>
    <property type="match status" value="1"/>
</dbReference>
<accession>A0A0D2BPV3</accession>
<dbReference type="InterPro" id="IPR006094">
    <property type="entry name" value="Oxid_FAD_bind_N"/>
</dbReference>
<dbReference type="VEuPathDB" id="FungiDB:PV08_01557"/>
<dbReference type="GeneID" id="27328640"/>
<dbReference type="InterPro" id="IPR016169">
    <property type="entry name" value="FAD-bd_PCMH_sub2"/>
</dbReference>
<dbReference type="PANTHER" id="PTHR13878">
    <property type="entry name" value="GULONOLACTONE OXIDASE"/>
    <property type="match status" value="1"/>
</dbReference>
<evidence type="ECO:0000256" key="2">
    <source>
        <dbReference type="ARBA" id="ARBA00023002"/>
    </source>
</evidence>
<dbReference type="PANTHER" id="PTHR13878:SF91">
    <property type="entry name" value="FAD BINDING DOMAIN PROTEIN (AFU_ORTHOLOGUE AFUA_6G12070)-RELATED"/>
    <property type="match status" value="1"/>
</dbReference>
<evidence type="ECO:0000256" key="3">
    <source>
        <dbReference type="SAM" id="SignalP"/>
    </source>
</evidence>
<sequence length="589" mass="63616">MTVTIQPFVTGIALLSSWVYAGPDTYCKPIPGSTGWPDPAEWQALNTSVSGRLLAPAPPGLVCQQNSSMYNVDACATVYQQWGNSSWHASDPLTGDYNDEGCLPSKVAPCSAAAYPAFVVNASDATHVQAAVKFAKRTGVRLIVKGTGHDFPGRSSGPEALSIWTHNIRGVNVTIGDARAKKYDAVAAVKIAAGMRMREIYAEAARHNITIVGGGGLDVGVGGWITGAGHSPISSKYGLGADQVLEMEVVTANGILLTINENSYPDLFWAMRGGGGSTFAVMTSVTVRAYPRLAATLYVYSYNTTVNSDTFWSMTTYFHNQLPTLSDEGIMGYYYGIPNIEDANSSRSSLLGVWIVPDKTVAETKAIISSMEEIINNNTFGWKDPVILSNYSIHVPDFMSAWGQTTPEGVGVNVRLGSRLLDRKALETDPETLNMLLRQSATNLQTAIIGHLVAGQGVKNVRIPGGSNAVLPAWRDAYVHYVLPVSWPYLNGTAKAATTRQLRTVQIEALRQLAPDSGAYMNEADPTEPHWQPAFWGANYPRLLALKKHWDPTGVFWCIPCVGHELWNVRGQYGIEGGIGQTPGRICKA</sequence>
<dbReference type="OrthoDB" id="9983560at2759"/>
<dbReference type="Proteomes" id="UP000053328">
    <property type="component" value="Unassembled WGS sequence"/>
</dbReference>
<keyword evidence="6" id="KW-1185">Reference proteome</keyword>
<keyword evidence="3" id="KW-0732">Signal</keyword>
<name>A0A0D2BPV3_9EURO</name>
<evidence type="ECO:0000256" key="1">
    <source>
        <dbReference type="ARBA" id="ARBA00005466"/>
    </source>
</evidence>
<organism evidence="5 6">
    <name type="scientific">Exophiala spinifera</name>
    <dbReference type="NCBI Taxonomy" id="91928"/>
    <lineage>
        <taxon>Eukaryota</taxon>
        <taxon>Fungi</taxon>
        <taxon>Dikarya</taxon>
        <taxon>Ascomycota</taxon>
        <taxon>Pezizomycotina</taxon>
        <taxon>Eurotiomycetes</taxon>
        <taxon>Chaetothyriomycetidae</taxon>
        <taxon>Chaetothyriales</taxon>
        <taxon>Herpotrichiellaceae</taxon>
        <taxon>Exophiala</taxon>
    </lineage>
</organism>
<feature type="signal peptide" evidence="3">
    <location>
        <begin position="1"/>
        <end position="21"/>
    </location>
</feature>
<evidence type="ECO:0000313" key="6">
    <source>
        <dbReference type="Proteomes" id="UP000053328"/>
    </source>
</evidence>
<dbReference type="HOGENOM" id="CLU_018354_4_4_1"/>
<dbReference type="STRING" id="91928.A0A0D2BPV3"/>
<comment type="similarity">
    <text evidence="1">Belongs to the oxygen-dependent FAD-linked oxidoreductase family.</text>
</comment>
<feature type="domain" description="FAD-binding PCMH-type" evidence="4">
    <location>
        <begin position="112"/>
        <end position="292"/>
    </location>
</feature>
<dbReference type="InterPro" id="IPR016166">
    <property type="entry name" value="FAD-bd_PCMH"/>
</dbReference>
<evidence type="ECO:0000313" key="5">
    <source>
        <dbReference type="EMBL" id="KIW20978.1"/>
    </source>
</evidence>
<dbReference type="SUPFAM" id="SSF56176">
    <property type="entry name" value="FAD-binding/transporter-associated domain-like"/>
    <property type="match status" value="1"/>
</dbReference>
<reference evidence="5 6" key="1">
    <citation type="submission" date="2015-01" db="EMBL/GenBank/DDBJ databases">
        <title>The Genome Sequence of Exophiala spinifera CBS89968.</title>
        <authorList>
            <consortium name="The Broad Institute Genomics Platform"/>
            <person name="Cuomo C."/>
            <person name="de Hoog S."/>
            <person name="Gorbushina A."/>
            <person name="Stielow B."/>
            <person name="Teixiera M."/>
            <person name="Abouelleil A."/>
            <person name="Chapman S.B."/>
            <person name="Priest M."/>
            <person name="Young S.K."/>
            <person name="Wortman J."/>
            <person name="Nusbaum C."/>
            <person name="Birren B."/>
        </authorList>
    </citation>
    <scope>NUCLEOTIDE SEQUENCE [LARGE SCALE GENOMIC DNA]</scope>
    <source>
        <strain evidence="5 6">CBS 89968</strain>
    </source>
</reference>
<dbReference type="InterPro" id="IPR036318">
    <property type="entry name" value="FAD-bd_PCMH-like_sf"/>
</dbReference>
<dbReference type="EMBL" id="KN847492">
    <property type="protein sequence ID" value="KIW20978.1"/>
    <property type="molecule type" value="Genomic_DNA"/>
</dbReference>
<evidence type="ECO:0000259" key="4">
    <source>
        <dbReference type="PROSITE" id="PS51387"/>
    </source>
</evidence>
<dbReference type="GO" id="GO:0016491">
    <property type="term" value="F:oxidoreductase activity"/>
    <property type="evidence" value="ECO:0007669"/>
    <property type="project" value="UniProtKB-KW"/>
</dbReference>
<proteinExistence type="inferred from homology"/>